<dbReference type="InterPro" id="IPR051086">
    <property type="entry name" value="RNase_D-like"/>
</dbReference>
<reference evidence="3 4" key="1">
    <citation type="submission" date="2019-06" db="EMBL/GenBank/DDBJ databases">
        <title>Sequencing the genomes of 1000 actinobacteria strains.</title>
        <authorList>
            <person name="Klenk H.-P."/>
        </authorList>
    </citation>
    <scope>NUCLEOTIDE SEQUENCE [LARGE SCALE GENOMIC DNA]</scope>
    <source>
        <strain evidence="3 4">DSM 18607</strain>
    </source>
</reference>
<sequence length="425" mass="46279">MSDDTAQRPASPDDGTTTAAAVDADEAPERVLTPLLEPADGVPEVVADERRLLEAAAAIAGGTGPVAVDAERASGHRYGQRAYLVQLRREGSGTWLLDPVACPDLSPVDEAIGDTEWVLHAATQDLPCLAEVGLHPRALFDTELGARLVGLPRVGLGAAVEHYLGLSLAKEHSAVDWSRRPLPEPWLRYAALDVEVLVALRDAVDADLREQGKQEWARQEFEALLAFTGPPVRQDPWRRTSGMHKVRKRRGLAVVRELWLARDRLARQRDTSPGRVLSDAALVELALATPHTPADLEARELRVARRNPRPWLEAVRRAEAIPERELPPLALPATGPPPQRAWADRDPVAAARLAQAREELAAFAEEHRVPVENLLTPETLRRVLWQPPQDTSVEGVGTALGAYGARPWQVEIAAPVVATAIAENS</sequence>
<name>A0A542E5F1_9MICO</name>
<evidence type="ECO:0000313" key="4">
    <source>
        <dbReference type="Proteomes" id="UP000317893"/>
    </source>
</evidence>
<evidence type="ECO:0000313" key="3">
    <source>
        <dbReference type="EMBL" id="TQJ10560.1"/>
    </source>
</evidence>
<dbReference type="PANTHER" id="PTHR47649:SF1">
    <property type="entry name" value="RIBONUCLEASE D"/>
    <property type="match status" value="1"/>
</dbReference>
<dbReference type="InterPro" id="IPR041605">
    <property type="entry name" value="Exo_C"/>
</dbReference>
<protein>
    <submittedName>
        <fullName evidence="3">Ribonuclease D</fullName>
    </submittedName>
</protein>
<dbReference type="GO" id="GO:0006139">
    <property type="term" value="P:nucleobase-containing compound metabolic process"/>
    <property type="evidence" value="ECO:0007669"/>
    <property type="project" value="InterPro"/>
</dbReference>
<dbReference type="InterPro" id="IPR012337">
    <property type="entry name" value="RNaseH-like_sf"/>
</dbReference>
<dbReference type="GO" id="GO:0008408">
    <property type="term" value="F:3'-5' exonuclease activity"/>
    <property type="evidence" value="ECO:0007669"/>
    <property type="project" value="InterPro"/>
</dbReference>
<dbReference type="SUPFAM" id="SSF47819">
    <property type="entry name" value="HRDC-like"/>
    <property type="match status" value="1"/>
</dbReference>
<feature type="region of interest" description="Disordered" evidence="1">
    <location>
        <begin position="1"/>
        <end position="34"/>
    </location>
</feature>
<dbReference type="GO" id="GO:0000166">
    <property type="term" value="F:nucleotide binding"/>
    <property type="evidence" value="ECO:0007669"/>
    <property type="project" value="InterPro"/>
</dbReference>
<evidence type="ECO:0000256" key="1">
    <source>
        <dbReference type="SAM" id="MobiDB-lite"/>
    </source>
</evidence>
<dbReference type="Gene3D" id="1.10.150.80">
    <property type="entry name" value="HRDC domain"/>
    <property type="match status" value="2"/>
</dbReference>
<dbReference type="Pfam" id="PF18305">
    <property type="entry name" value="DNA_pol_A_exoN"/>
    <property type="match status" value="1"/>
</dbReference>
<organism evidence="3 4">
    <name type="scientific">Lapillicoccus jejuensis</name>
    <dbReference type="NCBI Taxonomy" id="402171"/>
    <lineage>
        <taxon>Bacteria</taxon>
        <taxon>Bacillati</taxon>
        <taxon>Actinomycetota</taxon>
        <taxon>Actinomycetes</taxon>
        <taxon>Micrococcales</taxon>
        <taxon>Intrasporangiaceae</taxon>
        <taxon>Lapillicoccus</taxon>
    </lineage>
</organism>
<feature type="domain" description="HRDC" evidence="2">
    <location>
        <begin position="248"/>
        <end position="325"/>
    </location>
</feature>
<comment type="caution">
    <text evidence="3">The sequence shown here is derived from an EMBL/GenBank/DDBJ whole genome shotgun (WGS) entry which is preliminary data.</text>
</comment>
<evidence type="ECO:0000259" key="2">
    <source>
        <dbReference type="PROSITE" id="PS50967"/>
    </source>
</evidence>
<gene>
    <name evidence="3" type="ORF">FB458_3689</name>
</gene>
<dbReference type="CDD" id="cd06142">
    <property type="entry name" value="RNaseD_exo"/>
    <property type="match status" value="1"/>
</dbReference>
<proteinExistence type="predicted"/>
<dbReference type="SUPFAM" id="SSF53098">
    <property type="entry name" value="Ribonuclease H-like"/>
    <property type="match status" value="1"/>
</dbReference>
<dbReference type="InterPro" id="IPR044876">
    <property type="entry name" value="HRDC_dom_sf"/>
</dbReference>
<dbReference type="InterPro" id="IPR002562">
    <property type="entry name" value="3'-5'_exonuclease_dom"/>
</dbReference>
<dbReference type="OrthoDB" id="144122at2"/>
<dbReference type="Pfam" id="PF00570">
    <property type="entry name" value="HRDC"/>
    <property type="match status" value="1"/>
</dbReference>
<dbReference type="InterPro" id="IPR010997">
    <property type="entry name" value="HRDC-like_sf"/>
</dbReference>
<dbReference type="SMART" id="SM00341">
    <property type="entry name" value="HRDC"/>
    <property type="match status" value="1"/>
</dbReference>
<dbReference type="Proteomes" id="UP000317893">
    <property type="component" value="Unassembled WGS sequence"/>
</dbReference>
<dbReference type="PROSITE" id="PS50967">
    <property type="entry name" value="HRDC"/>
    <property type="match status" value="1"/>
</dbReference>
<dbReference type="Pfam" id="PF01612">
    <property type="entry name" value="DNA_pol_A_exo1"/>
    <property type="match status" value="1"/>
</dbReference>
<dbReference type="SMART" id="SM00474">
    <property type="entry name" value="35EXOc"/>
    <property type="match status" value="1"/>
</dbReference>
<keyword evidence="4" id="KW-1185">Reference proteome</keyword>
<dbReference type="PANTHER" id="PTHR47649">
    <property type="entry name" value="RIBONUCLEASE D"/>
    <property type="match status" value="1"/>
</dbReference>
<dbReference type="EMBL" id="VFMN01000001">
    <property type="protein sequence ID" value="TQJ10560.1"/>
    <property type="molecule type" value="Genomic_DNA"/>
</dbReference>
<dbReference type="AlphaFoldDB" id="A0A542E5F1"/>
<dbReference type="InterPro" id="IPR002121">
    <property type="entry name" value="HRDC_dom"/>
</dbReference>
<dbReference type="RefSeq" id="WP_141849770.1">
    <property type="nucleotide sequence ID" value="NZ_BAAAPR010000012.1"/>
</dbReference>
<dbReference type="GO" id="GO:0003676">
    <property type="term" value="F:nucleic acid binding"/>
    <property type="evidence" value="ECO:0007669"/>
    <property type="project" value="InterPro"/>
</dbReference>
<dbReference type="Gene3D" id="3.30.420.10">
    <property type="entry name" value="Ribonuclease H-like superfamily/Ribonuclease H"/>
    <property type="match status" value="1"/>
</dbReference>
<feature type="compositionally biased region" description="Low complexity" evidence="1">
    <location>
        <begin position="13"/>
        <end position="22"/>
    </location>
</feature>
<accession>A0A542E5F1</accession>
<dbReference type="InterPro" id="IPR036397">
    <property type="entry name" value="RNaseH_sf"/>
</dbReference>